<dbReference type="Proteomes" id="UP000481153">
    <property type="component" value="Unassembled WGS sequence"/>
</dbReference>
<sequence>MDSQMVRIARDFRGDAAFSMALANVLRDESTRRPTAGPPGMKRAVSKEIVTGHELSQIFQEVRDMPSSVAELELLQRAARKGRHDLVASLIMNGADINGTDASGHTAAHQAARNGHIHVLDVLHALGADLGKCSQRGVSIAHQAAFGGHVQFLERLVALGVRVDRVDDNDWTPLEVAHRAKRWAVVDYLEKIYSEERIDAENTSTTLLDNDLINLLPLRPLPREDDEDLSQDEMHRSSQQLHSLLPFGLLTNTSPTSAMQPKSRKRKLDAGLPSTPLPPGRPTLLHPPIASPAQKRFPSGGVWTQRYTKDTPMDGLPLGWYDM</sequence>
<feature type="repeat" description="ANK" evidence="3">
    <location>
        <begin position="103"/>
        <end position="135"/>
    </location>
</feature>
<proteinExistence type="predicted"/>
<evidence type="ECO:0000313" key="6">
    <source>
        <dbReference type="Proteomes" id="UP000481153"/>
    </source>
</evidence>
<dbReference type="EMBL" id="VJMJ01000122">
    <property type="protein sequence ID" value="KAF0733374.1"/>
    <property type="molecule type" value="Genomic_DNA"/>
</dbReference>
<dbReference type="InterPro" id="IPR002110">
    <property type="entry name" value="Ankyrin_rpt"/>
</dbReference>
<evidence type="ECO:0000256" key="3">
    <source>
        <dbReference type="PROSITE-ProRule" id="PRU00023"/>
    </source>
</evidence>
<dbReference type="Gene3D" id="1.25.40.20">
    <property type="entry name" value="Ankyrin repeat-containing domain"/>
    <property type="match status" value="1"/>
</dbReference>
<organism evidence="5 6">
    <name type="scientific">Aphanomyces euteiches</name>
    <dbReference type="NCBI Taxonomy" id="100861"/>
    <lineage>
        <taxon>Eukaryota</taxon>
        <taxon>Sar</taxon>
        <taxon>Stramenopiles</taxon>
        <taxon>Oomycota</taxon>
        <taxon>Saprolegniomycetes</taxon>
        <taxon>Saprolegniales</taxon>
        <taxon>Verrucalvaceae</taxon>
        <taxon>Aphanomyces</taxon>
    </lineage>
</organism>
<comment type="caution">
    <text evidence="5">The sequence shown here is derived from an EMBL/GenBank/DDBJ whole genome shotgun (WGS) entry which is preliminary data.</text>
</comment>
<evidence type="ECO:0000256" key="2">
    <source>
        <dbReference type="ARBA" id="ARBA00023043"/>
    </source>
</evidence>
<feature type="repeat" description="ANK" evidence="3">
    <location>
        <begin position="75"/>
        <end position="102"/>
    </location>
</feature>
<dbReference type="PROSITE" id="PS50297">
    <property type="entry name" value="ANK_REP_REGION"/>
    <property type="match status" value="1"/>
</dbReference>
<keyword evidence="6" id="KW-1185">Reference proteome</keyword>
<dbReference type="SUPFAM" id="SSF48403">
    <property type="entry name" value="Ankyrin repeat"/>
    <property type="match status" value="1"/>
</dbReference>
<evidence type="ECO:0000256" key="1">
    <source>
        <dbReference type="ARBA" id="ARBA00022737"/>
    </source>
</evidence>
<dbReference type="SMART" id="SM00248">
    <property type="entry name" value="ANK"/>
    <property type="match status" value="3"/>
</dbReference>
<protein>
    <submittedName>
        <fullName evidence="5">Uncharacterized protein</fullName>
    </submittedName>
</protein>
<name>A0A6G0X0L1_9STRA</name>
<keyword evidence="2 3" id="KW-0040">ANK repeat</keyword>
<feature type="repeat" description="ANK" evidence="3">
    <location>
        <begin position="136"/>
        <end position="168"/>
    </location>
</feature>
<evidence type="ECO:0000256" key="4">
    <source>
        <dbReference type="SAM" id="MobiDB-lite"/>
    </source>
</evidence>
<dbReference type="InterPro" id="IPR036770">
    <property type="entry name" value="Ankyrin_rpt-contain_sf"/>
</dbReference>
<dbReference type="AlphaFoldDB" id="A0A6G0X0L1"/>
<feature type="compositionally biased region" description="Polar residues" evidence="4">
    <location>
        <begin position="251"/>
        <end position="260"/>
    </location>
</feature>
<keyword evidence="1" id="KW-0677">Repeat</keyword>
<gene>
    <name evidence="5" type="ORF">Ae201684_009623</name>
</gene>
<feature type="region of interest" description="Disordered" evidence="4">
    <location>
        <begin position="251"/>
        <end position="282"/>
    </location>
</feature>
<dbReference type="PANTHER" id="PTHR24171">
    <property type="entry name" value="ANKYRIN REPEAT DOMAIN-CONTAINING PROTEIN 39-RELATED"/>
    <property type="match status" value="1"/>
</dbReference>
<dbReference type="VEuPathDB" id="FungiDB:AeMF1_009095"/>
<dbReference type="Pfam" id="PF13637">
    <property type="entry name" value="Ank_4"/>
    <property type="match status" value="1"/>
</dbReference>
<accession>A0A6G0X0L1</accession>
<evidence type="ECO:0000313" key="5">
    <source>
        <dbReference type="EMBL" id="KAF0733374.1"/>
    </source>
</evidence>
<reference evidence="5 6" key="1">
    <citation type="submission" date="2019-07" db="EMBL/GenBank/DDBJ databases">
        <title>Genomics analysis of Aphanomyces spp. identifies a new class of oomycete effector associated with host adaptation.</title>
        <authorList>
            <person name="Gaulin E."/>
        </authorList>
    </citation>
    <scope>NUCLEOTIDE SEQUENCE [LARGE SCALE GENOMIC DNA]</scope>
    <source>
        <strain evidence="5 6">ATCC 201684</strain>
    </source>
</reference>
<dbReference type="PROSITE" id="PS50088">
    <property type="entry name" value="ANK_REPEAT"/>
    <property type="match status" value="3"/>
</dbReference>